<evidence type="ECO:0000313" key="2">
    <source>
        <dbReference type="EMBL" id="KAA0055265.1"/>
    </source>
</evidence>
<reference evidence="4 5" key="1">
    <citation type="submission" date="2019-08" db="EMBL/GenBank/DDBJ databases">
        <title>Draft genome sequences of two oriental melons (Cucumis melo L. var makuwa).</title>
        <authorList>
            <person name="Kwon S.-Y."/>
        </authorList>
    </citation>
    <scope>NUCLEOTIDE SEQUENCE [LARGE SCALE GENOMIC DNA]</scope>
    <source>
        <strain evidence="5">cv. Chang Bougi</strain>
        <strain evidence="4">cv. SW 3</strain>
        <tissue evidence="3">Leaf</tissue>
    </source>
</reference>
<dbReference type="SUPFAM" id="SSF64182">
    <property type="entry name" value="DHH phosphoesterases"/>
    <property type="match status" value="1"/>
</dbReference>
<organism evidence="3 5">
    <name type="scientific">Cucumis melo var. makuwa</name>
    <name type="common">Oriental melon</name>
    <dbReference type="NCBI Taxonomy" id="1194695"/>
    <lineage>
        <taxon>Eukaryota</taxon>
        <taxon>Viridiplantae</taxon>
        <taxon>Streptophyta</taxon>
        <taxon>Embryophyta</taxon>
        <taxon>Tracheophyta</taxon>
        <taxon>Spermatophyta</taxon>
        <taxon>Magnoliopsida</taxon>
        <taxon>eudicotyledons</taxon>
        <taxon>Gunneridae</taxon>
        <taxon>Pentapetalae</taxon>
        <taxon>rosids</taxon>
        <taxon>fabids</taxon>
        <taxon>Cucurbitales</taxon>
        <taxon>Cucurbitaceae</taxon>
        <taxon>Benincaseae</taxon>
        <taxon>Cucumis</taxon>
    </lineage>
</organism>
<dbReference type="GO" id="GO:0004309">
    <property type="term" value="F:exopolyphosphatase activity"/>
    <property type="evidence" value="ECO:0007669"/>
    <property type="project" value="TreeGrafter"/>
</dbReference>
<dbReference type="PANTHER" id="PTHR12112">
    <property type="entry name" value="BNIP - RELATED"/>
    <property type="match status" value="1"/>
</dbReference>
<evidence type="ECO:0000256" key="1">
    <source>
        <dbReference type="SAM" id="MobiDB-lite"/>
    </source>
</evidence>
<dbReference type="Proteomes" id="UP000321947">
    <property type="component" value="Unassembled WGS sequence"/>
</dbReference>
<feature type="region of interest" description="Disordered" evidence="1">
    <location>
        <begin position="175"/>
        <end position="230"/>
    </location>
</feature>
<dbReference type="AlphaFoldDB" id="A0A5D3BJR5"/>
<feature type="compositionally biased region" description="Polar residues" evidence="1">
    <location>
        <begin position="8"/>
        <end position="21"/>
    </location>
</feature>
<feature type="compositionally biased region" description="Polar residues" evidence="1">
    <location>
        <begin position="510"/>
        <end position="524"/>
    </location>
</feature>
<name>A0A5D3BJR5_CUCMM</name>
<feature type="compositionally biased region" description="Acidic residues" evidence="1">
    <location>
        <begin position="48"/>
        <end position="58"/>
    </location>
</feature>
<feature type="compositionally biased region" description="Basic and acidic residues" evidence="1">
    <location>
        <begin position="59"/>
        <end position="69"/>
    </location>
</feature>
<dbReference type="Proteomes" id="UP000321393">
    <property type="component" value="Unassembled WGS sequence"/>
</dbReference>
<evidence type="ECO:0000313" key="4">
    <source>
        <dbReference type="Proteomes" id="UP000321393"/>
    </source>
</evidence>
<feature type="region of interest" description="Disordered" evidence="1">
    <location>
        <begin position="541"/>
        <end position="566"/>
    </location>
</feature>
<feature type="region of interest" description="Disordered" evidence="1">
    <location>
        <begin position="475"/>
        <end position="526"/>
    </location>
</feature>
<comment type="caution">
    <text evidence="3">The sequence shown here is derived from an EMBL/GenBank/DDBJ whole genome shotgun (WGS) entry which is preliminary data.</text>
</comment>
<accession>A0A5D3BJR5</accession>
<feature type="region of interest" description="Disordered" evidence="1">
    <location>
        <begin position="1"/>
        <end position="24"/>
    </location>
</feature>
<sequence>MAKLGQKRVTNSRPKTQQQAPDLTDFMNDMFFGAVNKDKKAYNLTGNEENDDDDDEEWFDRSNRSRNEQLTEEWLDEARRLVASSPSRCNSPARLVGSPRFAAANGRSPASNIDRRDPLSRHRAVDNFSGEILSKVVRHSRNKSESFSTSSAAEEDLINPASAVQKWISNILKPPSNPAISIPDPPPSTPRKSRFHTHLPPSRLPNTPSDALLSPPKILTDPPPRRTVSSPAFSIQTVRSKSNLNGFSRDDSGDLEFGLNGFLKEQRNKIKKISNGELDAEVKIILSGPTNSTSSMVAAICYAWLLENKLRQTNVETGQECVVVPVMNMQRGKMWNQRQVAWLFYHLGLDASSILFTDEVDLESLMITGQTSILVVGQDVLKMNDGVGSQCTILTDNYCEDAYHLLQTPLLKNLLLAGILLDTKNLDTSSQSSMTRDAEAVQLLSVGSAPISKNGLYDQLMRVQKESSFLDALIQNYGKPPSDGSNDGEGRSEHIKERNQPSSPPHGEAINQQKKSSDIGTAKTSKIRDFINKETVSNFSVTAKPSSLPIQTPTREASNPSRGKSKNFLAKWFGFGSK</sequence>
<feature type="region of interest" description="Disordered" evidence="1">
    <location>
        <begin position="42"/>
        <end position="69"/>
    </location>
</feature>
<proteinExistence type="predicted"/>
<feature type="compositionally biased region" description="Polar residues" evidence="1">
    <location>
        <begin position="541"/>
        <end position="562"/>
    </location>
</feature>
<dbReference type="EMBL" id="SSTD01017768">
    <property type="protein sequence ID" value="TYJ99189.1"/>
    <property type="molecule type" value="Genomic_DNA"/>
</dbReference>
<dbReference type="PANTHER" id="PTHR12112:SF39">
    <property type="entry name" value="EG:152A3.5 PROTEIN (FBGN0003116_PN PROTEIN)"/>
    <property type="match status" value="1"/>
</dbReference>
<dbReference type="Gene3D" id="3.90.1640.10">
    <property type="entry name" value="inorganic pyrophosphatase (n-terminal core)"/>
    <property type="match status" value="2"/>
</dbReference>
<evidence type="ECO:0000313" key="3">
    <source>
        <dbReference type="EMBL" id="TYJ99189.1"/>
    </source>
</evidence>
<evidence type="ECO:0000313" key="5">
    <source>
        <dbReference type="Proteomes" id="UP000321947"/>
    </source>
</evidence>
<dbReference type="InterPro" id="IPR038763">
    <property type="entry name" value="DHH_sf"/>
</dbReference>
<gene>
    <name evidence="3" type="ORF">E5676_scaffold248G003990</name>
    <name evidence="2" type="ORF">E6C27_scaffold80G001080</name>
</gene>
<feature type="compositionally biased region" description="Basic and acidic residues" evidence="1">
    <location>
        <begin position="488"/>
        <end position="499"/>
    </location>
</feature>
<dbReference type="EMBL" id="SSTE01008544">
    <property type="protein sequence ID" value="KAA0055265.1"/>
    <property type="molecule type" value="Genomic_DNA"/>
</dbReference>
<dbReference type="STRING" id="1194695.A0A5D3BJR5"/>
<dbReference type="GO" id="GO:0005737">
    <property type="term" value="C:cytoplasm"/>
    <property type="evidence" value="ECO:0007669"/>
    <property type="project" value="TreeGrafter"/>
</dbReference>
<protein>
    <submittedName>
        <fullName evidence="3">Uncharacterized protein</fullName>
    </submittedName>
</protein>
<dbReference type="OrthoDB" id="374045at2759"/>